<comment type="caution">
    <text evidence="1">The sequence shown here is derived from an EMBL/GenBank/DDBJ whole genome shotgun (WGS) entry which is preliminary data.</text>
</comment>
<feature type="non-terminal residue" evidence="1">
    <location>
        <position position="1"/>
    </location>
</feature>
<name>A0A812T7G7_SYMPI</name>
<gene>
    <name evidence="1" type="ORF">SPIL2461_LOCUS13230</name>
</gene>
<evidence type="ECO:0000313" key="2">
    <source>
        <dbReference type="Proteomes" id="UP000649617"/>
    </source>
</evidence>
<dbReference type="Proteomes" id="UP000649617">
    <property type="component" value="Unassembled WGS sequence"/>
</dbReference>
<reference evidence="1" key="1">
    <citation type="submission" date="2021-02" db="EMBL/GenBank/DDBJ databases">
        <authorList>
            <person name="Dougan E. K."/>
            <person name="Rhodes N."/>
            <person name="Thang M."/>
            <person name="Chan C."/>
        </authorList>
    </citation>
    <scope>NUCLEOTIDE SEQUENCE</scope>
</reference>
<feature type="non-terminal residue" evidence="1">
    <location>
        <position position="122"/>
    </location>
</feature>
<dbReference type="AlphaFoldDB" id="A0A812T7G7"/>
<keyword evidence="2" id="KW-1185">Reference proteome</keyword>
<sequence>NVELQPMVVKIWLNKVNLLCALAAENPQNVTSIMDANINAGQMKWVVENVSDLTPPGALFMPDYGRNGKGGRFFGHINCTERVKAYAKWMAVRGQDCGRVMEVYDSFVKDAGDRTRTPGACP</sequence>
<accession>A0A812T7G7</accession>
<protein>
    <submittedName>
        <fullName evidence="1">Uncharacterized protein</fullName>
    </submittedName>
</protein>
<organism evidence="1 2">
    <name type="scientific">Symbiodinium pilosum</name>
    <name type="common">Dinoflagellate</name>
    <dbReference type="NCBI Taxonomy" id="2952"/>
    <lineage>
        <taxon>Eukaryota</taxon>
        <taxon>Sar</taxon>
        <taxon>Alveolata</taxon>
        <taxon>Dinophyceae</taxon>
        <taxon>Suessiales</taxon>
        <taxon>Symbiodiniaceae</taxon>
        <taxon>Symbiodinium</taxon>
    </lineage>
</organism>
<evidence type="ECO:0000313" key="1">
    <source>
        <dbReference type="EMBL" id="CAE7509373.1"/>
    </source>
</evidence>
<dbReference type="EMBL" id="CAJNIZ010028607">
    <property type="protein sequence ID" value="CAE7509373.1"/>
    <property type="molecule type" value="Genomic_DNA"/>
</dbReference>
<dbReference type="OrthoDB" id="427828at2759"/>
<proteinExistence type="predicted"/>